<dbReference type="PATRIC" id="fig|1216932.3.peg.130"/>
<keyword evidence="1" id="KW-1133">Transmembrane helix</keyword>
<dbReference type="STRING" id="1216932.CM240_0148"/>
<gene>
    <name evidence="2" type="ORF">CM240_0148</name>
</gene>
<dbReference type="EMBL" id="HG917868">
    <property type="protein sequence ID" value="CDM67322.1"/>
    <property type="molecule type" value="Genomic_DNA"/>
</dbReference>
<organism evidence="2 3">
    <name type="scientific">Clostridium bornimense</name>
    <dbReference type="NCBI Taxonomy" id="1216932"/>
    <lineage>
        <taxon>Bacteria</taxon>
        <taxon>Bacillati</taxon>
        <taxon>Bacillota</taxon>
        <taxon>Clostridia</taxon>
        <taxon>Eubacteriales</taxon>
        <taxon>Clostridiaceae</taxon>
        <taxon>Clostridium</taxon>
    </lineage>
</organism>
<evidence type="ECO:0000313" key="3">
    <source>
        <dbReference type="Proteomes" id="UP000019426"/>
    </source>
</evidence>
<keyword evidence="1" id="KW-0812">Transmembrane</keyword>
<keyword evidence="1" id="KW-0472">Membrane</keyword>
<proteinExistence type="predicted"/>
<dbReference type="Proteomes" id="UP000019426">
    <property type="component" value="Chromosome M2/40_rep1"/>
</dbReference>
<feature type="transmembrane region" description="Helical" evidence="1">
    <location>
        <begin position="44"/>
        <end position="61"/>
    </location>
</feature>
<dbReference type="OrthoDB" id="1953575at2"/>
<name>W6RZ53_9CLOT</name>
<keyword evidence="3" id="KW-1185">Reference proteome</keyword>
<dbReference type="eggNOG" id="ENOG5033I23">
    <property type="taxonomic scope" value="Bacteria"/>
</dbReference>
<dbReference type="HOGENOM" id="CLU_1666320_0_0_9"/>
<sequence length="156" mass="18529">MNKEVISKRPLPLILLWIFILVNLLALKEVIELSDLSKVIEEKYLNYGIAIILILVAVDFIRRCKIKYKYFLIDNKLVIHKLKGKSHSVEEVVDFKDVHFLGKKCNYKNKVKARRTTNYLSHYCNTNRYLCVYKKDGGYKKFYFQPTKNFIKNIEC</sequence>
<accession>W6RZ53</accession>
<dbReference type="KEGG" id="clt:CM240_0148"/>
<evidence type="ECO:0000256" key="1">
    <source>
        <dbReference type="SAM" id="Phobius"/>
    </source>
</evidence>
<dbReference type="RefSeq" id="WP_044035796.1">
    <property type="nucleotide sequence ID" value="NZ_HG917868.1"/>
</dbReference>
<dbReference type="AlphaFoldDB" id="W6RZ53"/>
<reference evidence="2 3" key="1">
    <citation type="submission" date="2013-11" db="EMBL/GenBank/DDBJ databases">
        <title>Complete genome sequence of Clostridum sp. M2/40.</title>
        <authorList>
            <person name="Wibberg D."/>
            <person name="Puehler A."/>
            <person name="Schlueter A."/>
        </authorList>
    </citation>
    <scope>NUCLEOTIDE SEQUENCE [LARGE SCALE GENOMIC DNA]</scope>
    <source>
        <strain evidence="3">M2/40</strain>
    </source>
</reference>
<protein>
    <submittedName>
        <fullName evidence="2">Uncharacterized protein</fullName>
    </submittedName>
</protein>
<evidence type="ECO:0000313" key="2">
    <source>
        <dbReference type="EMBL" id="CDM67322.1"/>
    </source>
</evidence>